<reference evidence="1 2" key="1">
    <citation type="journal article" date="2019" name="Sci. Data">
        <title>Hybrid genome assembly and annotation of Danionella translucida.</title>
        <authorList>
            <person name="Kadobianskyi M."/>
            <person name="Schulze L."/>
            <person name="Schuelke M."/>
            <person name="Judkewitz B."/>
        </authorList>
    </citation>
    <scope>NUCLEOTIDE SEQUENCE [LARGE SCALE GENOMIC DNA]</scope>
    <source>
        <strain evidence="1 2">Bolton</strain>
    </source>
</reference>
<organism evidence="1 2">
    <name type="scientific">Danionella cerebrum</name>
    <dbReference type="NCBI Taxonomy" id="2873325"/>
    <lineage>
        <taxon>Eukaryota</taxon>
        <taxon>Metazoa</taxon>
        <taxon>Chordata</taxon>
        <taxon>Craniata</taxon>
        <taxon>Vertebrata</taxon>
        <taxon>Euteleostomi</taxon>
        <taxon>Actinopterygii</taxon>
        <taxon>Neopterygii</taxon>
        <taxon>Teleostei</taxon>
        <taxon>Ostariophysi</taxon>
        <taxon>Cypriniformes</taxon>
        <taxon>Danionidae</taxon>
        <taxon>Danioninae</taxon>
        <taxon>Danionella</taxon>
    </lineage>
</organism>
<comment type="caution">
    <text evidence="1">The sequence shown here is derived from an EMBL/GenBank/DDBJ whole genome shotgun (WGS) entry which is preliminary data.</text>
</comment>
<name>A0A553R3L4_9TELE</name>
<dbReference type="PANTHER" id="PTHR40387:SF1">
    <property type="entry name" value="PROTEIN FAM240B"/>
    <property type="match status" value="1"/>
</dbReference>
<evidence type="ECO:0000313" key="1">
    <source>
        <dbReference type="EMBL" id="TRY96778.1"/>
    </source>
</evidence>
<dbReference type="InterPro" id="IPR040261">
    <property type="entry name" value="FAM240"/>
</dbReference>
<dbReference type="OrthoDB" id="8880235at2759"/>
<dbReference type="AlphaFoldDB" id="A0A553R3L4"/>
<dbReference type="PANTHER" id="PTHR40387">
    <property type="entry name" value="PROTEIN FAM240B"/>
    <property type="match status" value="1"/>
</dbReference>
<protein>
    <submittedName>
        <fullName evidence="1">Uncharacterized protein</fullName>
    </submittedName>
</protein>
<dbReference type="EMBL" id="SRMA01025262">
    <property type="protein sequence ID" value="TRY96778.1"/>
    <property type="molecule type" value="Genomic_DNA"/>
</dbReference>
<proteinExistence type="predicted"/>
<evidence type="ECO:0000313" key="2">
    <source>
        <dbReference type="Proteomes" id="UP000316079"/>
    </source>
</evidence>
<sequence>MSSALIHDKLFIKSFWEQKIHNHHHMRETEDKRMRSSKLNKLRGEWLVRLETRTKHLKNFGENRGPNPPATVRN</sequence>
<accession>A0A553R3L4</accession>
<dbReference type="Proteomes" id="UP000316079">
    <property type="component" value="Unassembled WGS sequence"/>
</dbReference>
<gene>
    <name evidence="1" type="ORF">DNTS_014499</name>
</gene>
<keyword evidence="2" id="KW-1185">Reference proteome</keyword>